<dbReference type="EMBL" id="LGIA01000164">
    <property type="protein sequence ID" value="KOH44392.1"/>
    <property type="molecule type" value="Genomic_DNA"/>
</dbReference>
<dbReference type="Pfam" id="PF11276">
    <property type="entry name" value="DUF3078"/>
    <property type="match status" value="1"/>
</dbReference>
<evidence type="ECO:0000313" key="2">
    <source>
        <dbReference type="EMBL" id="KOH44392.1"/>
    </source>
</evidence>
<proteinExistence type="predicted"/>
<dbReference type="PATRIC" id="fig|1409788.3.peg.2924"/>
<name>A0A0L8V861_9BACT</name>
<protein>
    <recommendedName>
        <fullName evidence="4">DUF3078 domain-containing protein</fullName>
    </recommendedName>
</protein>
<keyword evidence="3" id="KW-1185">Reference proteome</keyword>
<evidence type="ECO:0008006" key="4">
    <source>
        <dbReference type="Google" id="ProtNLM"/>
    </source>
</evidence>
<accession>A0A0L8V861</accession>
<comment type="caution">
    <text evidence="2">The sequence shown here is derived from an EMBL/GenBank/DDBJ whole genome shotgun (WGS) entry which is preliminary data.</text>
</comment>
<dbReference type="OrthoDB" id="1495718at2"/>
<evidence type="ECO:0000256" key="1">
    <source>
        <dbReference type="SAM" id="SignalP"/>
    </source>
</evidence>
<organism evidence="2 3">
    <name type="scientific">Sunxiuqinia dokdonensis</name>
    <dbReference type="NCBI Taxonomy" id="1409788"/>
    <lineage>
        <taxon>Bacteria</taxon>
        <taxon>Pseudomonadati</taxon>
        <taxon>Bacteroidota</taxon>
        <taxon>Bacteroidia</taxon>
        <taxon>Marinilabiliales</taxon>
        <taxon>Prolixibacteraceae</taxon>
        <taxon>Sunxiuqinia</taxon>
    </lineage>
</organism>
<keyword evidence="1" id="KW-0732">Signal</keyword>
<sequence length="296" mass="32782">MKRLLILLLMLPFAGFAQSAADTTSVWKKGGTISVNFSQVSLTNWAAGGKSSASGTVLFNVFANYAKDNKSWENTLNMGYGLLKEEDDKAVKTEDKIDFTSKFGFKPKAESKLFYTALFNFRTQMTEGYNYPNTDDAISTFLAPGYLTLALGVDYKPNDKFSLFLSPLTGKMTVVTDDALSDAGAFGVDPGKKSRGEMGAFLKSQFKTTVVKNVDFETKLDLFSNYLDTPQNIDIHWDVLLNMKINDFLSANLITNLIYDDDVHIGKDTNDDGIIDESGPRIQFKQLFGVGLSLKF</sequence>
<dbReference type="AlphaFoldDB" id="A0A0L8V861"/>
<dbReference type="InterPro" id="IPR021428">
    <property type="entry name" value="DUF3078"/>
</dbReference>
<feature type="chain" id="PRO_5005591478" description="DUF3078 domain-containing protein" evidence="1">
    <location>
        <begin position="20"/>
        <end position="296"/>
    </location>
</feature>
<dbReference type="RefSeq" id="WP_053184395.1">
    <property type="nucleotide sequence ID" value="NZ_LGIA01000164.1"/>
</dbReference>
<feature type="signal peptide" evidence="1">
    <location>
        <begin position="1"/>
        <end position="19"/>
    </location>
</feature>
<evidence type="ECO:0000313" key="3">
    <source>
        <dbReference type="Proteomes" id="UP000036958"/>
    </source>
</evidence>
<dbReference type="Proteomes" id="UP000036958">
    <property type="component" value="Unassembled WGS sequence"/>
</dbReference>
<reference evidence="3" key="1">
    <citation type="submission" date="2015-07" db="EMBL/GenBank/DDBJ databases">
        <title>Genome sequencing of Sunxiuqinia dokdonensis strain SK.</title>
        <authorList>
            <person name="Ahn S."/>
            <person name="Kim B.-C."/>
        </authorList>
    </citation>
    <scope>NUCLEOTIDE SEQUENCE [LARGE SCALE GENOMIC DNA]</scope>
    <source>
        <strain evidence="3">SK</strain>
    </source>
</reference>
<gene>
    <name evidence="2" type="ORF">NC99_28390</name>
</gene>
<dbReference type="STRING" id="1409788.NC99_28390"/>